<keyword evidence="2" id="KW-1185">Reference proteome</keyword>
<sequence>MNENEIVNENVAVQNDEAGQARDIVQDDGNVQDDECVQEHSDASDTGLKAEAADVHAEAAHTDGVHAEDMPAEAVHANYVQAEDFYLELADYAAEGWRLCQYTKALVGKVLNPQIQKRGMNQVKRFDKHSAASLEKLGIEVLDFAGEVYNTGLPVYPINLEDFEAEDQLRVEVTLEPTIKKLNSAEILKKGSVVVGRINNEVLCGH</sequence>
<dbReference type="EMBL" id="VUNR01000006">
    <property type="protein sequence ID" value="MSU08310.1"/>
    <property type="molecule type" value="Genomic_DNA"/>
</dbReference>
<accession>A0A6I2UFB0</accession>
<evidence type="ECO:0000313" key="2">
    <source>
        <dbReference type="Proteomes" id="UP000433181"/>
    </source>
</evidence>
<name>A0A6I2UFB0_9FIRM</name>
<dbReference type="AlphaFoldDB" id="A0A6I2UFB0"/>
<organism evidence="1 2">
    <name type="scientific">Anaerovibrio slackiae</name>
    <dbReference type="NCBI Taxonomy" id="2652309"/>
    <lineage>
        <taxon>Bacteria</taxon>
        <taxon>Bacillati</taxon>
        <taxon>Bacillota</taxon>
        <taxon>Negativicutes</taxon>
        <taxon>Selenomonadales</taxon>
        <taxon>Selenomonadaceae</taxon>
        <taxon>Anaerovibrio</taxon>
    </lineage>
</organism>
<comment type="caution">
    <text evidence="1">The sequence shown here is derived from an EMBL/GenBank/DDBJ whole genome shotgun (WGS) entry which is preliminary data.</text>
</comment>
<gene>
    <name evidence="1" type="ORF">FYJ84_04810</name>
</gene>
<evidence type="ECO:0000313" key="1">
    <source>
        <dbReference type="EMBL" id="MSU08310.1"/>
    </source>
</evidence>
<dbReference type="GeneID" id="96778227"/>
<proteinExistence type="predicted"/>
<reference evidence="1 2" key="1">
    <citation type="submission" date="2019-08" db="EMBL/GenBank/DDBJ databases">
        <title>In-depth cultivation of the pig gut microbiome towards novel bacterial diversity and tailored functional studies.</title>
        <authorList>
            <person name="Wylensek D."/>
            <person name="Hitch T.C.A."/>
            <person name="Clavel T."/>
        </authorList>
    </citation>
    <scope>NUCLEOTIDE SEQUENCE [LARGE SCALE GENOMIC DNA]</scope>
    <source>
        <strain evidence="1 2">WCA-693-APC-5D-A</strain>
    </source>
</reference>
<protein>
    <submittedName>
        <fullName evidence="1">Uncharacterized protein</fullName>
    </submittedName>
</protein>
<dbReference type="RefSeq" id="WP_154406472.1">
    <property type="nucleotide sequence ID" value="NZ_VUNR01000006.1"/>
</dbReference>
<dbReference type="Proteomes" id="UP000433181">
    <property type="component" value="Unassembled WGS sequence"/>
</dbReference>